<protein>
    <recommendedName>
        <fullName evidence="4">Secreted protein</fullName>
    </recommendedName>
</protein>
<sequence length="105" mass="11227">MTKWMDSAPLRRPIALLAALVALAGPAAVGCAPEPENLPCSSDSACRRLDDDLTYCVNSRCVECLSSAICGAGNQCVDGRCMLRCRDARDCRSGQLCREGACEDR</sequence>
<evidence type="ECO:0000313" key="2">
    <source>
        <dbReference type="EMBL" id="AUX44171.1"/>
    </source>
</evidence>
<dbReference type="EMBL" id="CP012673">
    <property type="protein sequence ID" value="AUX44171.1"/>
    <property type="molecule type" value="Genomic_DNA"/>
</dbReference>
<dbReference type="PROSITE" id="PS51257">
    <property type="entry name" value="PROKAR_LIPOPROTEIN"/>
    <property type="match status" value="1"/>
</dbReference>
<proteinExistence type="predicted"/>
<feature type="chain" id="PRO_5014882099" description="Secreted protein" evidence="1">
    <location>
        <begin position="25"/>
        <end position="105"/>
    </location>
</feature>
<dbReference type="OrthoDB" id="5524265at2"/>
<keyword evidence="1" id="KW-0732">Signal</keyword>
<feature type="signal peptide" evidence="1">
    <location>
        <begin position="1"/>
        <end position="24"/>
    </location>
</feature>
<evidence type="ECO:0008006" key="4">
    <source>
        <dbReference type="Google" id="ProtNLM"/>
    </source>
</evidence>
<dbReference type="RefSeq" id="WP_104982737.1">
    <property type="nucleotide sequence ID" value="NZ_CP012673.1"/>
</dbReference>
<dbReference type="Proteomes" id="UP000238348">
    <property type="component" value="Chromosome"/>
</dbReference>
<dbReference type="AlphaFoldDB" id="A0A2L0EXY3"/>
<reference evidence="2 3" key="1">
    <citation type="submission" date="2015-09" db="EMBL/GenBank/DDBJ databases">
        <title>Sorangium comparison.</title>
        <authorList>
            <person name="Zaburannyi N."/>
            <person name="Bunk B."/>
            <person name="Overmann J."/>
            <person name="Mueller R."/>
        </authorList>
    </citation>
    <scope>NUCLEOTIDE SEQUENCE [LARGE SCALE GENOMIC DNA]</scope>
    <source>
        <strain evidence="2 3">So ce26</strain>
    </source>
</reference>
<name>A0A2L0EXY3_SORCE</name>
<accession>A0A2L0EXY3</accession>
<organism evidence="2 3">
    <name type="scientific">Sorangium cellulosum</name>
    <name type="common">Polyangium cellulosum</name>
    <dbReference type="NCBI Taxonomy" id="56"/>
    <lineage>
        <taxon>Bacteria</taxon>
        <taxon>Pseudomonadati</taxon>
        <taxon>Myxococcota</taxon>
        <taxon>Polyangia</taxon>
        <taxon>Polyangiales</taxon>
        <taxon>Polyangiaceae</taxon>
        <taxon>Sorangium</taxon>
    </lineage>
</organism>
<gene>
    <name evidence="2" type="ORF">SOCE26_056340</name>
</gene>
<evidence type="ECO:0000256" key="1">
    <source>
        <dbReference type="SAM" id="SignalP"/>
    </source>
</evidence>
<evidence type="ECO:0000313" key="3">
    <source>
        <dbReference type="Proteomes" id="UP000238348"/>
    </source>
</evidence>